<name>A0A813DUL3_POLGL</name>
<evidence type="ECO:0000256" key="1">
    <source>
        <dbReference type="SAM" id="Phobius"/>
    </source>
</evidence>
<dbReference type="EMBL" id="CAJNNV010006106">
    <property type="protein sequence ID" value="CAE8593083.1"/>
    <property type="molecule type" value="Genomic_DNA"/>
</dbReference>
<evidence type="ECO:0000313" key="2">
    <source>
        <dbReference type="EMBL" id="CAE8593083.1"/>
    </source>
</evidence>
<feature type="transmembrane region" description="Helical" evidence="1">
    <location>
        <begin position="83"/>
        <end position="104"/>
    </location>
</feature>
<dbReference type="AlphaFoldDB" id="A0A813DUL3"/>
<keyword evidence="1" id="KW-0472">Membrane</keyword>
<reference evidence="2" key="1">
    <citation type="submission" date="2021-02" db="EMBL/GenBank/DDBJ databases">
        <authorList>
            <person name="Dougan E. K."/>
            <person name="Rhodes N."/>
            <person name="Thang M."/>
            <person name="Chan C."/>
        </authorList>
    </citation>
    <scope>NUCLEOTIDE SEQUENCE</scope>
</reference>
<organism evidence="2 3">
    <name type="scientific">Polarella glacialis</name>
    <name type="common">Dinoflagellate</name>
    <dbReference type="NCBI Taxonomy" id="89957"/>
    <lineage>
        <taxon>Eukaryota</taxon>
        <taxon>Sar</taxon>
        <taxon>Alveolata</taxon>
        <taxon>Dinophyceae</taxon>
        <taxon>Suessiales</taxon>
        <taxon>Suessiaceae</taxon>
        <taxon>Polarella</taxon>
    </lineage>
</organism>
<keyword evidence="1" id="KW-0812">Transmembrane</keyword>
<sequence length="287" mass="31282">MFLFLWGITAFDIGMSTSGITCPAVASLSLLVNIWGGLDALLRFPAAHELESFFSVKQFCLLSLKTFGYAFGFSSFREHIGKFIVVLLLNIWAPPVLYLMALPLDPFEQVVKDDEYDVDLAFRDALQWASQSDQCLPIVQSHEYCTNVALRISSLRLVVGHEYESTPLCISGSAPDLLEFSPHADLPQVALEPFRKSTLPRGSGVPCPPGFLGKLELLWRGCWAGVGLASSAGERSTDSSPGARRLTPQRLAPVAWRAGTGALGMAPCYVLFGTPTMRGDLPVLVEQ</sequence>
<gene>
    <name evidence="2" type="ORF">PGLA1383_LOCUS11696</name>
</gene>
<protein>
    <submittedName>
        <fullName evidence="2">Uncharacterized protein</fullName>
    </submittedName>
</protein>
<feature type="non-terminal residue" evidence="2">
    <location>
        <position position="1"/>
    </location>
</feature>
<keyword evidence="3" id="KW-1185">Reference proteome</keyword>
<dbReference type="Proteomes" id="UP000654075">
    <property type="component" value="Unassembled WGS sequence"/>
</dbReference>
<accession>A0A813DUL3</accession>
<dbReference type="OrthoDB" id="439698at2759"/>
<keyword evidence="1" id="KW-1133">Transmembrane helix</keyword>
<proteinExistence type="predicted"/>
<evidence type="ECO:0000313" key="3">
    <source>
        <dbReference type="Proteomes" id="UP000654075"/>
    </source>
</evidence>
<comment type="caution">
    <text evidence="2">The sequence shown here is derived from an EMBL/GenBank/DDBJ whole genome shotgun (WGS) entry which is preliminary data.</text>
</comment>